<dbReference type="GO" id="GO:0006753">
    <property type="term" value="P:nucleoside phosphate metabolic process"/>
    <property type="evidence" value="ECO:0007669"/>
    <property type="project" value="TreeGrafter"/>
</dbReference>
<dbReference type="Gene3D" id="3.90.79.10">
    <property type="entry name" value="Nucleoside Triphosphate Pyrophosphohydrolase"/>
    <property type="match status" value="1"/>
</dbReference>
<dbReference type="PROSITE" id="PS51462">
    <property type="entry name" value="NUDIX"/>
    <property type="match status" value="1"/>
</dbReference>
<dbReference type="Proteomes" id="UP000290289">
    <property type="component" value="Chromosome 3"/>
</dbReference>
<gene>
    <name evidence="3" type="ORF">DVH24_003802</name>
</gene>
<keyword evidence="1" id="KW-0378">Hydrolase</keyword>
<dbReference type="EMBL" id="RDQH01000329">
    <property type="protein sequence ID" value="RXI03150.1"/>
    <property type="molecule type" value="Genomic_DNA"/>
</dbReference>
<keyword evidence="4" id="KW-1185">Reference proteome</keyword>
<evidence type="ECO:0000259" key="2">
    <source>
        <dbReference type="PROSITE" id="PS51462"/>
    </source>
</evidence>
<comment type="caution">
    <text evidence="3">The sequence shown here is derived from an EMBL/GenBank/DDBJ whole genome shotgun (WGS) entry which is preliminary data.</text>
</comment>
<dbReference type="Pfam" id="PF00293">
    <property type="entry name" value="NUDIX"/>
    <property type="match status" value="1"/>
</dbReference>
<evidence type="ECO:0000313" key="3">
    <source>
        <dbReference type="EMBL" id="RXI03150.1"/>
    </source>
</evidence>
<evidence type="ECO:0000313" key="4">
    <source>
        <dbReference type="Proteomes" id="UP000290289"/>
    </source>
</evidence>
<dbReference type="GO" id="GO:0034432">
    <property type="term" value="F:bis(5'-adenosyl)-pentaphosphatase activity"/>
    <property type="evidence" value="ECO:0007669"/>
    <property type="project" value="TreeGrafter"/>
</dbReference>
<dbReference type="GO" id="GO:0019693">
    <property type="term" value="P:ribose phosphate metabolic process"/>
    <property type="evidence" value="ECO:0007669"/>
    <property type="project" value="TreeGrafter"/>
</dbReference>
<feature type="domain" description="Nudix hydrolase" evidence="2">
    <location>
        <begin position="62"/>
        <end position="190"/>
    </location>
</feature>
<sequence>MLNSTLHIPSPSFPTCPLNSKLTKFSHLALLRRKSIIYTRTRLLCTPSQSSSSTAMEAPPQGYRRNVAICLVNDSKIFAASRLDIPSAWQMPQVNLITVLVECLGGGIDEAEDSRSAAIREIRKETAVKSAESLAEASVGIRLEVPSTEMVSVGDGSEKPEFGEWSWMSTEQVVDLAVDFKKPVYKEVLAAFTPHLP</sequence>
<reference evidence="3 4" key="1">
    <citation type="submission" date="2018-10" db="EMBL/GenBank/DDBJ databases">
        <title>A high-quality apple genome assembly.</title>
        <authorList>
            <person name="Hu J."/>
        </authorList>
    </citation>
    <scope>NUCLEOTIDE SEQUENCE [LARGE SCALE GENOMIC DNA]</scope>
    <source>
        <strain evidence="4">cv. HFTH1</strain>
        <tissue evidence="3">Young leaf</tissue>
    </source>
</reference>
<dbReference type="GO" id="GO:0009507">
    <property type="term" value="C:chloroplast"/>
    <property type="evidence" value="ECO:0007669"/>
    <property type="project" value="TreeGrafter"/>
</dbReference>
<name>A0A498K4G8_MALDO</name>
<dbReference type="AlphaFoldDB" id="A0A498K4G8"/>
<dbReference type="PANTHER" id="PTHR11839:SF22">
    <property type="entry name" value="NUDIX HYDROLASE 26, CHLOROPLASTIC"/>
    <property type="match status" value="1"/>
</dbReference>
<dbReference type="InterPro" id="IPR000086">
    <property type="entry name" value="NUDIX_hydrolase_dom"/>
</dbReference>
<proteinExistence type="predicted"/>
<organism evidence="3 4">
    <name type="scientific">Malus domestica</name>
    <name type="common">Apple</name>
    <name type="synonym">Pyrus malus</name>
    <dbReference type="NCBI Taxonomy" id="3750"/>
    <lineage>
        <taxon>Eukaryota</taxon>
        <taxon>Viridiplantae</taxon>
        <taxon>Streptophyta</taxon>
        <taxon>Embryophyta</taxon>
        <taxon>Tracheophyta</taxon>
        <taxon>Spermatophyta</taxon>
        <taxon>Magnoliopsida</taxon>
        <taxon>eudicotyledons</taxon>
        <taxon>Gunneridae</taxon>
        <taxon>Pentapetalae</taxon>
        <taxon>rosids</taxon>
        <taxon>fabids</taxon>
        <taxon>Rosales</taxon>
        <taxon>Rosaceae</taxon>
        <taxon>Amygdaloideae</taxon>
        <taxon>Maleae</taxon>
        <taxon>Malus</taxon>
    </lineage>
</organism>
<dbReference type="PANTHER" id="PTHR11839">
    <property type="entry name" value="UDP/ADP-SUGAR PYROPHOSPHATASE"/>
    <property type="match status" value="1"/>
</dbReference>
<dbReference type="SUPFAM" id="SSF55811">
    <property type="entry name" value="Nudix"/>
    <property type="match status" value="1"/>
</dbReference>
<dbReference type="GO" id="GO:0008893">
    <property type="term" value="F:guanosine-3',5'-bis(diphosphate) 3'-diphosphatase activity"/>
    <property type="evidence" value="ECO:0007669"/>
    <property type="project" value="TreeGrafter"/>
</dbReference>
<evidence type="ECO:0000256" key="1">
    <source>
        <dbReference type="ARBA" id="ARBA00022801"/>
    </source>
</evidence>
<protein>
    <recommendedName>
        <fullName evidence="2">Nudix hydrolase domain-containing protein</fullName>
    </recommendedName>
</protein>
<dbReference type="InterPro" id="IPR015797">
    <property type="entry name" value="NUDIX_hydrolase-like_dom_sf"/>
</dbReference>
<accession>A0A498K4G8</accession>